<feature type="domain" description="CN hydrolase" evidence="10">
    <location>
        <begin position="243"/>
        <end position="493"/>
    </location>
</feature>
<dbReference type="AlphaFoldDB" id="A0AAW9RGF1"/>
<dbReference type="InterPro" id="IPR036526">
    <property type="entry name" value="C-N_Hydrolase_sf"/>
</dbReference>
<dbReference type="InterPro" id="IPR045378">
    <property type="entry name" value="LNT_N"/>
</dbReference>
<dbReference type="SUPFAM" id="SSF56317">
    <property type="entry name" value="Carbon-nitrogen hydrolase"/>
    <property type="match status" value="1"/>
</dbReference>
<feature type="transmembrane region" description="Helical" evidence="9">
    <location>
        <begin position="41"/>
        <end position="60"/>
    </location>
</feature>
<evidence type="ECO:0000256" key="7">
    <source>
        <dbReference type="ARBA" id="ARBA00023136"/>
    </source>
</evidence>
<evidence type="ECO:0000256" key="6">
    <source>
        <dbReference type="ARBA" id="ARBA00022989"/>
    </source>
</evidence>
<dbReference type="GO" id="GO:0042158">
    <property type="term" value="P:lipoprotein biosynthetic process"/>
    <property type="evidence" value="ECO:0007669"/>
    <property type="project" value="UniProtKB-UniRule"/>
</dbReference>
<dbReference type="PROSITE" id="PS50263">
    <property type="entry name" value="CN_HYDROLASE"/>
    <property type="match status" value="1"/>
</dbReference>
<feature type="transmembrane region" description="Helical" evidence="9">
    <location>
        <begin position="67"/>
        <end position="87"/>
    </location>
</feature>
<dbReference type="GO" id="GO:0016410">
    <property type="term" value="F:N-acyltransferase activity"/>
    <property type="evidence" value="ECO:0007669"/>
    <property type="project" value="UniProtKB-UniRule"/>
</dbReference>
<dbReference type="GO" id="GO:0005886">
    <property type="term" value="C:plasma membrane"/>
    <property type="evidence" value="ECO:0007669"/>
    <property type="project" value="UniProtKB-SubCell"/>
</dbReference>
<comment type="subcellular location">
    <subcellularLocation>
        <location evidence="1 9">Cell membrane</location>
        <topology evidence="1 9">Multi-pass membrane protein</topology>
    </subcellularLocation>
</comment>
<comment type="caution">
    <text evidence="11">The sequence shown here is derived from an EMBL/GenBank/DDBJ whole genome shotgun (WGS) entry which is preliminary data.</text>
</comment>
<dbReference type="InterPro" id="IPR004563">
    <property type="entry name" value="Apolipo_AcylTrfase"/>
</dbReference>
<feature type="transmembrane region" description="Helical" evidence="9">
    <location>
        <begin position="175"/>
        <end position="194"/>
    </location>
</feature>
<organism evidence="11 12">
    <name type="scientific">Microbaculum marinum</name>
    <dbReference type="NCBI Taxonomy" id="1764581"/>
    <lineage>
        <taxon>Bacteria</taxon>
        <taxon>Pseudomonadati</taxon>
        <taxon>Pseudomonadota</taxon>
        <taxon>Alphaproteobacteria</taxon>
        <taxon>Hyphomicrobiales</taxon>
        <taxon>Tepidamorphaceae</taxon>
        <taxon>Microbaculum</taxon>
    </lineage>
</organism>
<keyword evidence="12" id="KW-1185">Reference proteome</keyword>
<evidence type="ECO:0000256" key="2">
    <source>
        <dbReference type="ARBA" id="ARBA00010065"/>
    </source>
</evidence>
<feature type="transmembrane region" description="Helical" evidence="9">
    <location>
        <begin position="503"/>
        <end position="520"/>
    </location>
</feature>
<dbReference type="CDD" id="cd07571">
    <property type="entry name" value="ALP_N-acyl_transferase"/>
    <property type="match status" value="1"/>
</dbReference>
<dbReference type="Pfam" id="PF20154">
    <property type="entry name" value="LNT_N"/>
    <property type="match status" value="1"/>
</dbReference>
<comment type="function">
    <text evidence="9">Catalyzes the phospholipid dependent N-acylation of the N-terminal cysteine of apolipoprotein, the last step in lipoprotein maturation.</text>
</comment>
<dbReference type="EC" id="2.3.1.269" evidence="9"/>
<dbReference type="Gene3D" id="3.60.110.10">
    <property type="entry name" value="Carbon-nitrogen hydrolase"/>
    <property type="match status" value="1"/>
</dbReference>
<name>A0AAW9RGF1_9HYPH</name>
<dbReference type="HAMAP" id="MF_01148">
    <property type="entry name" value="Lnt"/>
    <property type="match status" value="1"/>
</dbReference>
<evidence type="ECO:0000313" key="11">
    <source>
        <dbReference type="EMBL" id="MEJ8572727.1"/>
    </source>
</evidence>
<keyword evidence="6 9" id="KW-1133">Transmembrane helix</keyword>
<feature type="transmembrane region" description="Helical" evidence="9">
    <location>
        <begin position="206"/>
        <end position="225"/>
    </location>
</feature>
<evidence type="ECO:0000256" key="8">
    <source>
        <dbReference type="ARBA" id="ARBA00023315"/>
    </source>
</evidence>
<evidence type="ECO:0000313" key="12">
    <source>
        <dbReference type="Proteomes" id="UP001378188"/>
    </source>
</evidence>
<feature type="transmembrane region" description="Helical" evidence="9">
    <location>
        <begin position="134"/>
        <end position="155"/>
    </location>
</feature>
<comment type="similarity">
    <text evidence="2 9">Belongs to the CN hydrolase family. Apolipoprotein N-acyltransferase subfamily.</text>
</comment>
<dbReference type="NCBIfam" id="TIGR00546">
    <property type="entry name" value="lnt"/>
    <property type="match status" value="1"/>
</dbReference>
<reference evidence="11 12" key="1">
    <citation type="submission" date="2024-02" db="EMBL/GenBank/DDBJ databases">
        <title>Genome analysis and characterization of Microbaculum marinisediminis sp. nov., isolated from marine sediment.</title>
        <authorList>
            <person name="Du Z.-J."/>
            <person name="Ye Y.-Q."/>
            <person name="Zhang Z.-R."/>
            <person name="Yuan S.-M."/>
            <person name="Zhang X.-Y."/>
        </authorList>
    </citation>
    <scope>NUCLEOTIDE SEQUENCE [LARGE SCALE GENOMIC DNA]</scope>
    <source>
        <strain evidence="11 12">SDUM1044001</strain>
    </source>
</reference>
<sequence length="525" mass="56105">MLDPIASRIAGSRGWRRAALAFSAGAISALAMPPFDVFPVLFLTFSVFVWLIDGAVGSGWRARYGAAAVTGWCFGFGYFLAGLWWVGSAFLVDADIFGWMMPIAILVLPAGLALFTAAAAVLARTVWSGGPRRIFAFALAITLSELARGHVLSGFPWNSYGYALTTSPVMMQSAALFGIEGLTAIAALVFASPAALSGRGAPRARLALPVLAACILAGLAGFGALRLSSAHIGMVEGLDLRIVQPSIPQAEKWRPENRNRIFSDYLDLSDGDASADAEGPDLLIWPESALPFVFDSEPNALPAIAALLQPGTTLVTGMERIERDPQNRNDYRIYNSVMVIDEAGEIRDIYDKAWLVPFGEFLPMQNLLEALGLQQLTRIVGGFTPGPGPTTLSVPGVPAFVPVVCYEAIFSGAFVTPDNRPGWILNVTNDGWFGDSPGPWQHFRQARMRAVEEGLPLVRAANTGISAVIDPYGRIVERLDLGVRGVIDSGLPQAIAPTPFSTFGTWVLLAIVALLMIGAVERKSG</sequence>
<evidence type="ECO:0000259" key="10">
    <source>
        <dbReference type="PROSITE" id="PS50263"/>
    </source>
</evidence>
<dbReference type="PANTHER" id="PTHR38686:SF1">
    <property type="entry name" value="APOLIPOPROTEIN N-ACYLTRANSFERASE"/>
    <property type="match status" value="1"/>
</dbReference>
<keyword evidence="5 9" id="KW-0812">Transmembrane</keyword>
<comment type="catalytic activity">
    <reaction evidence="9">
        <text>N-terminal S-1,2-diacyl-sn-glyceryl-L-cysteinyl-[lipoprotein] + a glycerophospholipid = N-acyl-S-1,2-diacyl-sn-glyceryl-L-cysteinyl-[lipoprotein] + a 2-acyl-sn-glycero-3-phospholipid + H(+)</text>
        <dbReference type="Rhea" id="RHEA:48228"/>
        <dbReference type="Rhea" id="RHEA-COMP:14681"/>
        <dbReference type="Rhea" id="RHEA-COMP:14684"/>
        <dbReference type="ChEBI" id="CHEBI:15378"/>
        <dbReference type="ChEBI" id="CHEBI:136912"/>
        <dbReference type="ChEBI" id="CHEBI:140656"/>
        <dbReference type="ChEBI" id="CHEBI:140657"/>
        <dbReference type="ChEBI" id="CHEBI:140660"/>
        <dbReference type="EC" id="2.3.1.269"/>
    </reaction>
</comment>
<dbReference type="Proteomes" id="UP001378188">
    <property type="component" value="Unassembled WGS sequence"/>
</dbReference>
<dbReference type="InterPro" id="IPR003010">
    <property type="entry name" value="C-N_Hydrolase"/>
</dbReference>
<evidence type="ECO:0000256" key="5">
    <source>
        <dbReference type="ARBA" id="ARBA00022692"/>
    </source>
</evidence>
<proteinExistence type="inferred from homology"/>
<dbReference type="PANTHER" id="PTHR38686">
    <property type="entry name" value="APOLIPOPROTEIN N-ACYLTRANSFERASE"/>
    <property type="match status" value="1"/>
</dbReference>
<keyword evidence="4 9" id="KW-0808">Transferase</keyword>
<accession>A0AAW9RGF1</accession>
<feature type="transmembrane region" description="Helical" evidence="9">
    <location>
        <begin position="99"/>
        <end position="122"/>
    </location>
</feature>
<keyword evidence="3 9" id="KW-1003">Cell membrane</keyword>
<dbReference type="Pfam" id="PF00795">
    <property type="entry name" value="CN_hydrolase"/>
    <property type="match status" value="1"/>
</dbReference>
<evidence type="ECO:0000256" key="9">
    <source>
        <dbReference type="HAMAP-Rule" id="MF_01148"/>
    </source>
</evidence>
<evidence type="ECO:0000256" key="4">
    <source>
        <dbReference type="ARBA" id="ARBA00022679"/>
    </source>
</evidence>
<evidence type="ECO:0000256" key="1">
    <source>
        <dbReference type="ARBA" id="ARBA00004651"/>
    </source>
</evidence>
<evidence type="ECO:0000256" key="3">
    <source>
        <dbReference type="ARBA" id="ARBA00022475"/>
    </source>
</evidence>
<protein>
    <recommendedName>
        <fullName evidence="9">Apolipoprotein N-acyltransferase</fullName>
        <shortName evidence="9">ALP N-acyltransferase</shortName>
        <ecNumber evidence="9">2.3.1.269</ecNumber>
    </recommendedName>
</protein>
<comment type="pathway">
    <text evidence="9">Protein modification; lipoprotein biosynthesis (N-acyl transfer).</text>
</comment>
<keyword evidence="7 9" id="KW-0472">Membrane</keyword>
<gene>
    <name evidence="9 11" type="primary">lnt</name>
    <name evidence="11" type="ORF">V3328_14645</name>
</gene>
<keyword evidence="8 9" id="KW-0012">Acyltransferase</keyword>
<dbReference type="EMBL" id="JAZHOF010000005">
    <property type="protein sequence ID" value="MEJ8572727.1"/>
    <property type="molecule type" value="Genomic_DNA"/>
</dbReference>